<keyword evidence="4 12" id="KW-0819">tRNA processing</keyword>
<feature type="binding site" evidence="12">
    <location>
        <position position="225"/>
    </location>
    <ligand>
        <name>ATP</name>
        <dbReference type="ChEBI" id="CHEBI:30616"/>
    </ligand>
</feature>
<dbReference type="Proteomes" id="UP001596296">
    <property type="component" value="Unassembled WGS sequence"/>
</dbReference>
<keyword evidence="3 12" id="KW-0808">Transferase</keyword>
<evidence type="ECO:0000256" key="8">
    <source>
        <dbReference type="ARBA" id="ARBA00023315"/>
    </source>
</evidence>
<dbReference type="InterPro" id="IPR000182">
    <property type="entry name" value="GNAT_dom"/>
</dbReference>
<gene>
    <name evidence="12 17" type="primary">tmcA</name>
    <name evidence="17" type="ORF">ACFQE9_05105</name>
</gene>
<keyword evidence="8 12" id="KW-0012">Acyltransferase</keyword>
<dbReference type="InterPro" id="IPR027417">
    <property type="entry name" value="P-loop_NTPase"/>
</dbReference>
<feature type="binding site" evidence="12">
    <location>
        <position position="659"/>
    </location>
    <ligand>
        <name>acetyl-CoA</name>
        <dbReference type="ChEBI" id="CHEBI:57288"/>
    </ligand>
</feature>
<dbReference type="Pfam" id="PF13718">
    <property type="entry name" value="GNAT_acetyltr_2"/>
    <property type="match status" value="2"/>
</dbReference>
<feature type="binding site" evidence="12">
    <location>
        <position position="426"/>
    </location>
    <ligand>
        <name>ATP</name>
        <dbReference type="ChEBI" id="CHEBI:30616"/>
    </ligand>
</feature>
<evidence type="ECO:0000256" key="1">
    <source>
        <dbReference type="ARBA" id="ARBA00022490"/>
    </source>
</evidence>
<evidence type="ECO:0000256" key="5">
    <source>
        <dbReference type="ARBA" id="ARBA00022741"/>
    </source>
</evidence>
<evidence type="ECO:0000259" key="16">
    <source>
        <dbReference type="Pfam" id="PF13718"/>
    </source>
</evidence>
<keyword evidence="1 12" id="KW-0963">Cytoplasm</keyword>
<keyword evidence="6 12" id="KW-0067">ATP-binding</keyword>
<dbReference type="InterPro" id="IPR016181">
    <property type="entry name" value="Acyl_CoA_acyltransferase"/>
</dbReference>
<comment type="catalytic activity">
    <reaction evidence="9">
        <text>a cytidine in tRNA + acetyl-CoA + ATP + H2O = an N(4)-acetylcytidine in tRNA + ADP + phosphate + CoA + H(+)</text>
        <dbReference type="Rhea" id="RHEA:53876"/>
        <dbReference type="Rhea" id="RHEA-COMP:13670"/>
        <dbReference type="Rhea" id="RHEA-COMP:13671"/>
        <dbReference type="ChEBI" id="CHEBI:15377"/>
        <dbReference type="ChEBI" id="CHEBI:15378"/>
        <dbReference type="ChEBI" id="CHEBI:30616"/>
        <dbReference type="ChEBI" id="CHEBI:43474"/>
        <dbReference type="ChEBI" id="CHEBI:57287"/>
        <dbReference type="ChEBI" id="CHEBI:57288"/>
        <dbReference type="ChEBI" id="CHEBI:74900"/>
        <dbReference type="ChEBI" id="CHEBI:82748"/>
        <dbReference type="ChEBI" id="CHEBI:456216"/>
    </reaction>
</comment>
<comment type="subcellular location">
    <subcellularLocation>
        <location evidence="12">Cytoplasm</location>
    </subcellularLocation>
</comment>
<comment type="catalytic activity">
    <reaction evidence="10">
        <text>a cytidine in RNA + acetyl-CoA + ATP + H2O = an N(4)-acetylcytidine in RNA + ADP + phosphate + CoA + H(+)</text>
        <dbReference type="Rhea" id="RHEA:82211"/>
        <dbReference type="Rhea" id="RHEA-COMP:15704"/>
        <dbReference type="Rhea" id="RHEA-COMP:19834"/>
        <dbReference type="ChEBI" id="CHEBI:15377"/>
        <dbReference type="ChEBI" id="CHEBI:15378"/>
        <dbReference type="ChEBI" id="CHEBI:30616"/>
        <dbReference type="ChEBI" id="CHEBI:43474"/>
        <dbReference type="ChEBI" id="CHEBI:57287"/>
        <dbReference type="ChEBI" id="CHEBI:57288"/>
        <dbReference type="ChEBI" id="CHEBI:74900"/>
        <dbReference type="ChEBI" id="CHEBI:82748"/>
        <dbReference type="ChEBI" id="CHEBI:456216"/>
    </reaction>
</comment>
<keyword evidence="18" id="KW-1185">Reference proteome</keyword>
<dbReference type="EMBL" id="JBHSXL010000003">
    <property type="protein sequence ID" value="MFC6891993.1"/>
    <property type="molecule type" value="Genomic_DNA"/>
</dbReference>
<dbReference type="HAMAP" id="MF_01886">
    <property type="entry name" value="tRNA_acetyltr_TmcA"/>
    <property type="match status" value="1"/>
</dbReference>
<dbReference type="GO" id="GO:0005524">
    <property type="term" value="F:ATP binding"/>
    <property type="evidence" value="ECO:0007669"/>
    <property type="project" value="UniProtKB-UniRule"/>
</dbReference>
<dbReference type="PANTHER" id="PTHR10925:SF5">
    <property type="entry name" value="RNA CYTIDINE ACETYLTRANSFERASE"/>
    <property type="match status" value="1"/>
</dbReference>
<dbReference type="Gene3D" id="3.40.630.30">
    <property type="match status" value="1"/>
</dbReference>
<feature type="domain" description="TcmA/NAT10 helicase" evidence="14">
    <location>
        <begin position="245"/>
        <end position="444"/>
    </location>
</feature>
<feature type="domain" description="N-acetyltransferase" evidence="16">
    <location>
        <begin position="639"/>
        <end position="685"/>
    </location>
</feature>
<dbReference type="GO" id="GO:0051391">
    <property type="term" value="P:tRNA acetylation"/>
    <property type="evidence" value="ECO:0007669"/>
    <property type="project" value="UniProtKB-UniRule"/>
</dbReference>
<dbReference type="InterPro" id="IPR024914">
    <property type="entry name" value="tRNA_acetyltr_TmcA"/>
</dbReference>
<evidence type="ECO:0000256" key="6">
    <source>
        <dbReference type="ARBA" id="ARBA00022840"/>
    </source>
</evidence>
<dbReference type="Gene3D" id="3.40.50.300">
    <property type="entry name" value="P-loop containing nucleotide triphosphate hydrolases"/>
    <property type="match status" value="1"/>
</dbReference>
<dbReference type="InterPro" id="IPR013562">
    <property type="entry name" value="TmcA/NAT10_N"/>
</dbReference>
<evidence type="ECO:0000256" key="4">
    <source>
        <dbReference type="ARBA" id="ARBA00022694"/>
    </source>
</evidence>
<dbReference type="InterPro" id="IPR053477">
    <property type="entry name" value="tRNA_Cytidine_AcTrnsfr"/>
</dbReference>
<evidence type="ECO:0000256" key="2">
    <source>
        <dbReference type="ARBA" id="ARBA00022555"/>
    </source>
</evidence>
<evidence type="ECO:0000256" key="11">
    <source>
        <dbReference type="ARBA" id="ARBA00049914"/>
    </source>
</evidence>
<evidence type="ECO:0000256" key="12">
    <source>
        <dbReference type="HAMAP-Rule" id="MF_01886"/>
    </source>
</evidence>
<comment type="caution">
    <text evidence="17">The sequence shown here is derived from an EMBL/GenBank/DDBJ whole genome shotgun (WGS) entry which is preliminary data.</text>
</comment>
<comment type="caution">
    <text evidence="12">Lacks conserved residue(s) required for the propagation of feature annotation.</text>
</comment>
<feature type="domain" description="N-acetyltransferase" evidence="16">
    <location>
        <begin position="505"/>
        <end position="616"/>
    </location>
</feature>
<dbReference type="AlphaFoldDB" id="A0ABD5US79"/>
<dbReference type="EC" id="2.3.1.193" evidence="12"/>
<comment type="function">
    <text evidence="12">Catalyzes the formation of N(4)-acetylcytidine (ac(4)C) at the wobble position of tRNA(Met), by using acetyl-CoA as an acetyl donor and ATP (or GTP).</text>
</comment>
<dbReference type="Gene3D" id="3.40.50.11040">
    <property type="match status" value="1"/>
</dbReference>
<name>A0ABD5US79_9EURY</name>
<dbReference type="SUPFAM" id="SSF52540">
    <property type="entry name" value="P-loop containing nucleoside triphosphate hydrolases"/>
    <property type="match status" value="1"/>
</dbReference>
<feature type="region of interest" description="Disordered" evidence="13">
    <location>
        <begin position="325"/>
        <end position="353"/>
    </location>
</feature>
<dbReference type="RefSeq" id="WP_379741277.1">
    <property type="nucleotide sequence ID" value="NZ_JBHSVN010000001.1"/>
</dbReference>
<evidence type="ECO:0000256" key="9">
    <source>
        <dbReference type="ARBA" id="ARBA00049883"/>
    </source>
</evidence>
<evidence type="ECO:0000313" key="18">
    <source>
        <dbReference type="Proteomes" id="UP001596296"/>
    </source>
</evidence>
<evidence type="ECO:0000259" key="15">
    <source>
        <dbReference type="Pfam" id="PF08351"/>
    </source>
</evidence>
<organism evidence="17 18">
    <name type="scientific">Halopenitus salinus</name>
    <dbReference type="NCBI Taxonomy" id="1198295"/>
    <lineage>
        <taxon>Archaea</taxon>
        <taxon>Methanobacteriati</taxon>
        <taxon>Methanobacteriota</taxon>
        <taxon>Stenosarchaea group</taxon>
        <taxon>Halobacteria</taxon>
        <taxon>Halobacteriales</taxon>
        <taxon>Haloferacaceae</taxon>
        <taxon>Halopenitus</taxon>
    </lineage>
</organism>
<feature type="binding site" evidence="12">
    <location>
        <begin position="594"/>
        <end position="596"/>
    </location>
    <ligand>
        <name>acetyl-CoA</name>
        <dbReference type="ChEBI" id="CHEBI:57288"/>
    </ligand>
</feature>
<evidence type="ECO:0000256" key="13">
    <source>
        <dbReference type="SAM" id="MobiDB-lite"/>
    </source>
</evidence>
<dbReference type="SUPFAM" id="SSF55729">
    <property type="entry name" value="Acyl-CoA N-acyltransferases (Nat)"/>
    <property type="match status" value="1"/>
</dbReference>
<dbReference type="InterPro" id="IPR007807">
    <property type="entry name" value="TcmA/NAT10_helicase"/>
</dbReference>
<dbReference type="Pfam" id="PF05127">
    <property type="entry name" value="NAT10_TcmA_helicase"/>
    <property type="match status" value="1"/>
</dbReference>
<evidence type="ECO:0000256" key="10">
    <source>
        <dbReference type="ARBA" id="ARBA00049889"/>
    </source>
</evidence>
<comment type="catalytic activity">
    <reaction evidence="12">
        <text>cytidine(34) in elongator tRNA(Met) + acetyl-CoA + ATP + H2O = N(4)-acetylcytidine(34) in elongator tRNA(Met) + ADP + phosphate + CoA + H(+)</text>
        <dbReference type="Rhea" id="RHEA:43788"/>
        <dbReference type="Rhea" id="RHEA-COMP:10693"/>
        <dbReference type="Rhea" id="RHEA-COMP:10694"/>
        <dbReference type="ChEBI" id="CHEBI:15377"/>
        <dbReference type="ChEBI" id="CHEBI:15378"/>
        <dbReference type="ChEBI" id="CHEBI:30616"/>
        <dbReference type="ChEBI" id="CHEBI:43474"/>
        <dbReference type="ChEBI" id="CHEBI:57287"/>
        <dbReference type="ChEBI" id="CHEBI:57288"/>
        <dbReference type="ChEBI" id="CHEBI:74900"/>
        <dbReference type="ChEBI" id="CHEBI:82748"/>
        <dbReference type="ChEBI" id="CHEBI:456216"/>
        <dbReference type="EC" id="2.3.1.193"/>
    </reaction>
</comment>
<keyword evidence="2 12" id="KW-0820">tRNA-binding</keyword>
<evidence type="ECO:0000259" key="14">
    <source>
        <dbReference type="Pfam" id="PF05127"/>
    </source>
</evidence>
<sequence length="841" mass="90291">MTADRAVQGDPAFFDLVSRLRAEAIRTDERRGVVLAGDRDAGIDAAFTAVDAANVDGADVTIVSTREGFRFDRVSPRRSRELLGTTREVVILDCHGRFRPNTLGQVLGAVDGGGLLVLLTPDLDDWPGIHDGFDEGLAVPPYTIDDVTGRFRRRLIGALREHEGIAIASVREGEETNGPPEVRVRVRGLTESTERRGGSAQTSMRSSANDAFPDLVYDSCLTRDQVRAVRALESLRGPTANAAVVLESDRGRGKSSAAGLAAAALAAAGERVLVTAPETSNVSSLFDRVREALTGLEAVETVDEDGRRFETDAGGAVEYVSPETAAASVDGRGTTRHTEGVQHTERMRDETDRSRSDALIVDEAAALPVATLERLLSADAIAFATTIHGYEGAGRGFSVRFRDRLREAEREEDRTVRDVRLEEPIRYARGDPIERFGFHALLLDAAPAPEPAIDDLRIEDEGRSEQELSTGVAVGEPLDGSPIEYRSLEPEALLADEQLLSEAFGLLVFAHYRTEPNDLARLLDAPNLSVRALMARGHVLAVALLAREGGLDPERRASMYEGSRVRGNMIPDVLTSQLRDEEAGRPVGLRTMRIATHPALRGRGLGSRLLDRIHAEFAATGDQRGVDGETGGALEDEGAVDYFGVSYGATPRLVRFWRRAGYSTVHVSATRNAASGEHSAVMLRPASQAGEGLLARHADALADRARDGLSDALRAVDPDVIRACLGACPASRSDELDLSDREWRAAAAAAVGPGTYDAVPGAIRDLAVAYLLRGTDGELSAREEQVLVAKALQGHPAERVAEDLGFESERACMRTLGSAIDGLLDVYGGDVADAERARFEG</sequence>
<feature type="domain" description="TmcA/NAT10 N-terminal" evidence="15">
    <location>
        <begin position="12"/>
        <end position="168"/>
    </location>
</feature>
<evidence type="ECO:0000256" key="3">
    <source>
        <dbReference type="ARBA" id="ARBA00022679"/>
    </source>
</evidence>
<accession>A0ABD5US79</accession>
<dbReference type="CDD" id="cd04301">
    <property type="entry name" value="NAT_SF"/>
    <property type="match status" value="1"/>
</dbReference>
<evidence type="ECO:0000256" key="7">
    <source>
        <dbReference type="ARBA" id="ARBA00022884"/>
    </source>
</evidence>
<dbReference type="GO" id="GO:0002101">
    <property type="term" value="P:tRNA wobble cytosine modification"/>
    <property type="evidence" value="ECO:0007669"/>
    <property type="project" value="UniProtKB-UniRule"/>
</dbReference>
<dbReference type="NCBIfam" id="NF041296">
    <property type="entry name" value="RNAactase_tcmA_Halo"/>
    <property type="match status" value="1"/>
</dbReference>
<proteinExistence type="inferred from homology"/>
<comment type="catalytic activity">
    <reaction evidence="11">
        <text>a cytidine in mRNA + acetyl-CoA + ATP + H2O = an N(4)-acetylcytidine in mRNA + ADP + phosphate + CoA + H(+)</text>
        <dbReference type="Rhea" id="RHEA:58480"/>
        <dbReference type="Rhea" id="RHEA-COMP:15145"/>
        <dbReference type="Rhea" id="RHEA-COMP:15146"/>
        <dbReference type="ChEBI" id="CHEBI:15377"/>
        <dbReference type="ChEBI" id="CHEBI:15378"/>
        <dbReference type="ChEBI" id="CHEBI:30616"/>
        <dbReference type="ChEBI" id="CHEBI:43474"/>
        <dbReference type="ChEBI" id="CHEBI:57287"/>
        <dbReference type="ChEBI" id="CHEBI:57288"/>
        <dbReference type="ChEBI" id="CHEBI:74900"/>
        <dbReference type="ChEBI" id="CHEBI:82748"/>
        <dbReference type="ChEBI" id="CHEBI:456216"/>
    </reaction>
</comment>
<dbReference type="GO" id="GO:0005737">
    <property type="term" value="C:cytoplasm"/>
    <property type="evidence" value="ECO:0007669"/>
    <property type="project" value="UniProtKB-SubCell"/>
</dbReference>
<keyword evidence="5 12" id="KW-0547">Nucleotide-binding</keyword>
<protein>
    <recommendedName>
        <fullName evidence="12">tRNA(Met) cytidine acetyltransferase TmcA</fullName>
        <ecNumber evidence="12">2.3.1.193</ecNumber>
    </recommendedName>
</protein>
<dbReference type="InterPro" id="IPR032672">
    <property type="entry name" value="TmcA/NAT10/Kre33"/>
</dbReference>
<comment type="similarity">
    <text evidence="12">Belongs to the TmcA family.</text>
</comment>
<dbReference type="PANTHER" id="PTHR10925">
    <property type="entry name" value="N-ACETYLTRANSFERASE 10"/>
    <property type="match status" value="1"/>
</dbReference>
<feature type="compositionally biased region" description="Basic and acidic residues" evidence="13">
    <location>
        <begin position="336"/>
        <end position="353"/>
    </location>
</feature>
<reference evidence="17 18" key="1">
    <citation type="journal article" date="2019" name="Int. J. Syst. Evol. Microbiol.">
        <title>The Global Catalogue of Microorganisms (GCM) 10K type strain sequencing project: providing services to taxonomists for standard genome sequencing and annotation.</title>
        <authorList>
            <consortium name="The Broad Institute Genomics Platform"/>
            <consortium name="The Broad Institute Genome Sequencing Center for Infectious Disease"/>
            <person name="Wu L."/>
            <person name="Ma J."/>
        </authorList>
    </citation>
    <scope>NUCLEOTIDE SEQUENCE [LARGE SCALE GENOMIC DNA]</scope>
    <source>
        <strain evidence="17 18">SKJ47</strain>
    </source>
</reference>
<keyword evidence="7 12" id="KW-0694">RNA-binding</keyword>
<evidence type="ECO:0000313" key="17">
    <source>
        <dbReference type="EMBL" id="MFC6891993.1"/>
    </source>
</evidence>
<dbReference type="GO" id="GO:0051392">
    <property type="term" value="F:tRNA cytidine N4-acetyltransferase activity"/>
    <property type="evidence" value="ECO:0007669"/>
    <property type="project" value="UniProtKB-UniRule"/>
</dbReference>
<dbReference type="GO" id="GO:0000049">
    <property type="term" value="F:tRNA binding"/>
    <property type="evidence" value="ECO:0007669"/>
    <property type="project" value="UniProtKB-UniRule"/>
</dbReference>
<dbReference type="Pfam" id="PF08351">
    <property type="entry name" value="TmcA_N"/>
    <property type="match status" value="1"/>
</dbReference>